<evidence type="ECO:0000313" key="2">
    <source>
        <dbReference type="Proteomes" id="UP000309061"/>
    </source>
</evidence>
<protein>
    <submittedName>
        <fullName evidence="1">Uncharacterized protein</fullName>
    </submittedName>
</protein>
<dbReference type="Proteomes" id="UP000309061">
    <property type="component" value="Chromosome"/>
</dbReference>
<accession>A0A6B8KEU8</accession>
<sequence length="71" mass="8017">MDNLIAFVGPVSILLMMAQDYAIAKAKERAAEEYFRGYDLGVINGYKQAASNVYEGTRDWHERSMKLTGKL</sequence>
<gene>
    <name evidence="1" type="ORF">H2LOC_010825</name>
</gene>
<dbReference type="AlphaFoldDB" id="A0A6B8KEU8"/>
<reference evidence="1 2" key="1">
    <citation type="submission" date="2019-11" db="EMBL/GenBank/DDBJ databases">
        <title>The genome sequence of Methylocystis heyeri.</title>
        <authorList>
            <person name="Oshkin I.Y."/>
            <person name="Miroshnikov K."/>
            <person name="Dedysh S.N."/>
        </authorList>
    </citation>
    <scope>NUCLEOTIDE SEQUENCE [LARGE SCALE GENOMIC DNA]</scope>
    <source>
        <strain evidence="1 2">H2</strain>
    </source>
</reference>
<organism evidence="1 2">
    <name type="scientific">Methylocystis heyeri</name>
    <dbReference type="NCBI Taxonomy" id="391905"/>
    <lineage>
        <taxon>Bacteria</taxon>
        <taxon>Pseudomonadati</taxon>
        <taxon>Pseudomonadota</taxon>
        <taxon>Alphaproteobacteria</taxon>
        <taxon>Hyphomicrobiales</taxon>
        <taxon>Methylocystaceae</taxon>
        <taxon>Methylocystis</taxon>
    </lineage>
</organism>
<proteinExistence type="predicted"/>
<keyword evidence="2" id="KW-1185">Reference proteome</keyword>
<dbReference type="RefSeq" id="WP_136496404.1">
    <property type="nucleotide sequence ID" value="NZ_CP046052.1"/>
</dbReference>
<evidence type="ECO:0000313" key="1">
    <source>
        <dbReference type="EMBL" id="QGM46149.1"/>
    </source>
</evidence>
<name>A0A6B8KEU8_9HYPH</name>
<dbReference type="KEGG" id="mhey:H2LOC_010825"/>
<dbReference type="EMBL" id="CP046052">
    <property type="protein sequence ID" value="QGM46149.1"/>
    <property type="molecule type" value="Genomic_DNA"/>
</dbReference>